<keyword evidence="11" id="KW-0472">Membrane</keyword>
<dbReference type="EC" id="1.7.2.2" evidence="3"/>
<dbReference type="GO" id="GO:0019645">
    <property type="term" value="P:anaerobic electron transport chain"/>
    <property type="evidence" value="ECO:0007669"/>
    <property type="project" value="TreeGrafter"/>
</dbReference>
<dbReference type="InterPro" id="IPR003321">
    <property type="entry name" value="Cyt_c552"/>
</dbReference>
<evidence type="ECO:0000256" key="4">
    <source>
        <dbReference type="ARBA" id="ARBA00022617"/>
    </source>
</evidence>
<dbReference type="InterPro" id="IPR036280">
    <property type="entry name" value="Multihaem_cyt_sf"/>
</dbReference>
<evidence type="ECO:0000313" key="12">
    <source>
        <dbReference type="EMBL" id="RDU60467.1"/>
    </source>
</evidence>
<keyword evidence="8" id="KW-0560">Oxidoreductase</keyword>
<keyword evidence="5" id="KW-0479">Metal-binding</keyword>
<evidence type="ECO:0000313" key="13">
    <source>
        <dbReference type="Proteomes" id="UP000256599"/>
    </source>
</evidence>
<dbReference type="PANTHER" id="PTHR30633">
    <property type="entry name" value="CYTOCHROME C-552 RESPIRATORY NITRITE REDUCTASE"/>
    <property type="match status" value="1"/>
</dbReference>
<protein>
    <recommendedName>
        <fullName evidence="3">nitrite reductase (cytochrome; ammonia-forming)</fullName>
        <ecNumber evidence="3">1.7.2.2</ecNumber>
    </recommendedName>
</protein>
<dbReference type="AlphaFoldDB" id="A0A3D8I5T3"/>
<evidence type="ECO:0000256" key="10">
    <source>
        <dbReference type="ARBA" id="ARBA00049131"/>
    </source>
</evidence>
<comment type="caution">
    <text evidence="12">The sequence shown here is derived from an EMBL/GenBank/DDBJ whole genome shotgun (WGS) entry which is preliminary data.</text>
</comment>
<evidence type="ECO:0000256" key="11">
    <source>
        <dbReference type="SAM" id="Phobius"/>
    </source>
</evidence>
<evidence type="ECO:0000256" key="5">
    <source>
        <dbReference type="ARBA" id="ARBA00022723"/>
    </source>
</evidence>
<keyword evidence="11" id="KW-1133">Transmembrane helix</keyword>
<name>A0A3D8I5T3_9HELI</name>
<organism evidence="12 13">
    <name type="scientific">Helicobacter marmotae</name>
    <dbReference type="NCBI Taxonomy" id="152490"/>
    <lineage>
        <taxon>Bacteria</taxon>
        <taxon>Pseudomonadati</taxon>
        <taxon>Campylobacterota</taxon>
        <taxon>Epsilonproteobacteria</taxon>
        <taxon>Campylobacterales</taxon>
        <taxon>Helicobacteraceae</taxon>
        <taxon>Helicobacter</taxon>
    </lineage>
</organism>
<reference evidence="12 13" key="1">
    <citation type="submission" date="2018-04" db="EMBL/GenBank/DDBJ databases">
        <title>Novel Campyloabacter and Helicobacter Species and Strains.</title>
        <authorList>
            <person name="Mannion A.J."/>
            <person name="Shen Z."/>
            <person name="Fox J.G."/>
        </authorList>
    </citation>
    <scope>NUCLEOTIDE SEQUENCE [LARGE SCALE GENOMIC DNA]</scope>
    <source>
        <strain evidence="12 13">MIT 98-6070</strain>
    </source>
</reference>
<dbReference type="PANTHER" id="PTHR30633:SF0">
    <property type="entry name" value="CYTOCHROME C-552"/>
    <property type="match status" value="1"/>
</dbReference>
<keyword evidence="6" id="KW-0732">Signal</keyword>
<sequence length="627" mass="71050">MQKKRGMLPILIVVAIVVIIGLLWLNKDISDKQAGNTGVISKQLVELTDENPTFDFWGKNFPEYLDMYLKVETETPRYTNFGGNLAYSKLIRYPQLTILWAGYPFSLDANEERGHFWIQVDQMETARNNKDFLNAHGFAKFGGQPAACMNCHSGWTPWLIKNVANGDFAVFNSTKYWTMIKNVPTRNGIQEGSEEHGGPHGGKRMGVTCADCHNPDDMSLRIVRPALINALVDRGYQKDATQGIKADRKEMRTLVCAQCHVEYYFKPTGEKVKVMGESIATDTSKKWWNGTQKTYDEYEHWRDGNKATEIEVDGINLTFPWSAWGKDEPFRIEMFDAHYDAVRPIFKEDWTHKETKAPMIKIQHPEYEMFSGGVHAANGVSCADCHMPYIKGAGGKKITQHNITSPLFDINAACKTCHTQSEEYLKNQIADIQKSVAFDLRSAEYATVSLIFDIKKLREELGKLPKYQSNGKPDDAKISLALEEPLELHRRGQMRGDFVGAENSTGFHNPREASRMLLQAVEMARMGQTKLVEMARMGQTKLVEIANANGIKNFKTSNLGFEEIQKFNPGEIVYKIDLNGHTAGERYYKDRNVNGEAPKELLELDKHTKPYNFNVIDKVSTKATSIK</sequence>
<keyword evidence="4" id="KW-0349">Heme</keyword>
<keyword evidence="7" id="KW-0106">Calcium</keyword>
<comment type="catalytic activity">
    <reaction evidence="10">
        <text>6 Fe(III)-[cytochrome c] + NH4(+) + 2 H2O = 6 Fe(II)-[cytochrome c] + nitrite + 8 H(+)</text>
        <dbReference type="Rhea" id="RHEA:13089"/>
        <dbReference type="Rhea" id="RHEA-COMP:10350"/>
        <dbReference type="Rhea" id="RHEA-COMP:14399"/>
        <dbReference type="ChEBI" id="CHEBI:15377"/>
        <dbReference type="ChEBI" id="CHEBI:15378"/>
        <dbReference type="ChEBI" id="CHEBI:16301"/>
        <dbReference type="ChEBI" id="CHEBI:28938"/>
        <dbReference type="ChEBI" id="CHEBI:29033"/>
        <dbReference type="ChEBI" id="CHEBI:29034"/>
        <dbReference type="EC" id="1.7.2.2"/>
    </reaction>
</comment>
<dbReference type="Proteomes" id="UP000256599">
    <property type="component" value="Unassembled WGS sequence"/>
</dbReference>
<dbReference type="GO" id="GO:0042279">
    <property type="term" value="F:nitrite reductase (cytochrome, ammonia-forming) activity"/>
    <property type="evidence" value="ECO:0007669"/>
    <property type="project" value="UniProtKB-EC"/>
</dbReference>
<evidence type="ECO:0000256" key="2">
    <source>
        <dbReference type="ARBA" id="ARBA00009288"/>
    </source>
</evidence>
<dbReference type="RefSeq" id="WP_104699376.1">
    <property type="nucleotide sequence ID" value="NZ_FZPP01000004.1"/>
</dbReference>
<dbReference type="Gene3D" id="1.20.140.10">
    <property type="entry name" value="Butyryl-CoA Dehydrogenase, subunit A, domain 3"/>
    <property type="match status" value="1"/>
</dbReference>
<evidence type="ECO:0000256" key="3">
    <source>
        <dbReference type="ARBA" id="ARBA00011887"/>
    </source>
</evidence>
<evidence type="ECO:0000256" key="8">
    <source>
        <dbReference type="ARBA" id="ARBA00023002"/>
    </source>
</evidence>
<dbReference type="OrthoDB" id="9780421at2"/>
<dbReference type="GO" id="GO:0030288">
    <property type="term" value="C:outer membrane-bounded periplasmic space"/>
    <property type="evidence" value="ECO:0007669"/>
    <property type="project" value="TreeGrafter"/>
</dbReference>
<dbReference type="GO" id="GO:0020037">
    <property type="term" value="F:heme binding"/>
    <property type="evidence" value="ECO:0007669"/>
    <property type="project" value="TreeGrafter"/>
</dbReference>
<proteinExistence type="inferred from homology"/>
<comment type="subcellular location">
    <subcellularLocation>
        <location evidence="1">Cell envelope</location>
    </subcellularLocation>
</comment>
<dbReference type="GO" id="GO:0046872">
    <property type="term" value="F:metal ion binding"/>
    <property type="evidence" value="ECO:0007669"/>
    <property type="project" value="UniProtKB-KW"/>
</dbReference>
<dbReference type="Gene3D" id="1.10.1130.10">
    <property type="entry name" value="Flavocytochrome C3, Chain A"/>
    <property type="match status" value="1"/>
</dbReference>
<keyword evidence="13" id="KW-1185">Reference proteome</keyword>
<dbReference type="SUPFAM" id="SSF48695">
    <property type="entry name" value="Multiheme cytochromes"/>
    <property type="match status" value="1"/>
</dbReference>
<gene>
    <name evidence="12" type="ORF">CQA63_02660</name>
</gene>
<comment type="similarity">
    <text evidence="2">Belongs to the cytochrome c-552 family.</text>
</comment>
<evidence type="ECO:0000256" key="9">
    <source>
        <dbReference type="ARBA" id="ARBA00023004"/>
    </source>
</evidence>
<evidence type="ECO:0000256" key="6">
    <source>
        <dbReference type="ARBA" id="ARBA00022729"/>
    </source>
</evidence>
<keyword evidence="11" id="KW-0812">Transmembrane</keyword>
<evidence type="ECO:0000256" key="7">
    <source>
        <dbReference type="ARBA" id="ARBA00022837"/>
    </source>
</evidence>
<dbReference type="CDD" id="cd00548">
    <property type="entry name" value="NrfA-like"/>
    <property type="match status" value="1"/>
</dbReference>
<accession>A0A3D8I5T3</accession>
<feature type="transmembrane region" description="Helical" evidence="11">
    <location>
        <begin position="7"/>
        <end position="25"/>
    </location>
</feature>
<evidence type="ECO:0000256" key="1">
    <source>
        <dbReference type="ARBA" id="ARBA00004196"/>
    </source>
</evidence>
<dbReference type="EMBL" id="NXLR01000003">
    <property type="protein sequence ID" value="RDU60467.1"/>
    <property type="molecule type" value="Genomic_DNA"/>
</dbReference>
<dbReference type="Pfam" id="PF02335">
    <property type="entry name" value="Cytochrom_C552"/>
    <property type="match status" value="1"/>
</dbReference>
<keyword evidence="9" id="KW-0408">Iron</keyword>